<sequence>MVSKTAVVSLIGLLGMVYQATQLPPPPKSDPPGGFVVDIDVDDNGDGLVDAARIRLSDGRYLAYREKGVSKNESNYRIVLVHGFGSSKEMNFPASQELIESLGIYFVLYDRAGYGESDPNPRRTVKSEAFDIVELADQLQLGSKFYVIGVSIGSYPTWSCLKYIPHRLAGVALIVPTINYEWPSLPQSLIRTDYRRRLIQWSLWIAKHIPGLLYWWITQKDVPSTSVLERNPVYFSDRDIEVLKTTKGFPMLTQDKLQDRSVFYALRGDVVAAFGDWGFDPVRLSNPFPHNESSVHIWQGYEDKVVPFQLQRFISRKLSWIKYHEVRDGGHLILHYNGMCDYFLRALLVGEESILFRPKTA</sequence>
<name>A0ACB8ITY2_CITSI</name>
<comment type="caution">
    <text evidence="1">The sequence shown here is derived from an EMBL/GenBank/DDBJ whole genome shotgun (WGS) entry which is preliminary data.</text>
</comment>
<accession>A0ACB8ITY2</accession>
<evidence type="ECO:0000313" key="2">
    <source>
        <dbReference type="Proteomes" id="UP000829398"/>
    </source>
</evidence>
<proteinExistence type="predicted"/>
<protein>
    <submittedName>
        <fullName evidence="1">Hydrolase 4 domain-containing protein</fullName>
    </submittedName>
</protein>
<evidence type="ECO:0000313" key="1">
    <source>
        <dbReference type="EMBL" id="KAH9699786.1"/>
    </source>
</evidence>
<gene>
    <name evidence="1" type="ORF">KPL71_024499</name>
</gene>
<organism evidence="1 2">
    <name type="scientific">Citrus sinensis</name>
    <name type="common">Sweet orange</name>
    <name type="synonym">Citrus aurantium var. sinensis</name>
    <dbReference type="NCBI Taxonomy" id="2711"/>
    <lineage>
        <taxon>Eukaryota</taxon>
        <taxon>Viridiplantae</taxon>
        <taxon>Streptophyta</taxon>
        <taxon>Embryophyta</taxon>
        <taxon>Tracheophyta</taxon>
        <taxon>Spermatophyta</taxon>
        <taxon>Magnoliopsida</taxon>
        <taxon>eudicotyledons</taxon>
        <taxon>Gunneridae</taxon>
        <taxon>Pentapetalae</taxon>
        <taxon>rosids</taxon>
        <taxon>malvids</taxon>
        <taxon>Sapindales</taxon>
        <taxon>Rutaceae</taxon>
        <taxon>Aurantioideae</taxon>
        <taxon>Citrus</taxon>
    </lineage>
</organism>
<reference evidence="2" key="1">
    <citation type="journal article" date="2023" name="Hortic. Res.">
        <title>A chromosome-level phased genome enabling allele-level studies in sweet orange: a case study on citrus Huanglongbing tolerance.</title>
        <authorList>
            <person name="Wu B."/>
            <person name="Yu Q."/>
            <person name="Deng Z."/>
            <person name="Duan Y."/>
            <person name="Luo F."/>
            <person name="Gmitter F. Jr."/>
        </authorList>
    </citation>
    <scope>NUCLEOTIDE SEQUENCE [LARGE SCALE GENOMIC DNA]</scope>
    <source>
        <strain evidence="2">cv. Valencia</strain>
    </source>
</reference>
<keyword evidence="2" id="KW-1185">Reference proteome</keyword>
<dbReference type="EMBL" id="CM039177">
    <property type="protein sequence ID" value="KAH9699786.1"/>
    <property type="molecule type" value="Genomic_DNA"/>
</dbReference>
<keyword evidence="1" id="KW-0378">Hydrolase</keyword>
<dbReference type="Proteomes" id="UP000829398">
    <property type="component" value="Chromosome 8"/>
</dbReference>